<evidence type="ECO:0000313" key="2">
    <source>
        <dbReference type="EMBL" id="CAA0098280.1"/>
    </source>
</evidence>
<sequence length="45" mass="4674">MNSIPERSCWGVARWAVAAFLAGVAMVYLFGGFQAAQVATKAVAG</sequence>
<keyword evidence="3" id="KW-1185">Reference proteome</keyword>
<protein>
    <submittedName>
        <fullName evidence="2">Uncharacterized protein</fullName>
    </submittedName>
</protein>
<reference evidence="2 3" key="1">
    <citation type="submission" date="2019-12" db="EMBL/GenBank/DDBJ databases">
        <authorList>
            <person name="Reyes-Prieto M."/>
        </authorList>
    </citation>
    <scope>NUCLEOTIDE SEQUENCE [LARGE SCALE GENOMIC DNA]</scope>
    <source>
        <strain evidence="2">HF14-78462</strain>
    </source>
</reference>
<proteinExistence type="predicted"/>
<evidence type="ECO:0000313" key="3">
    <source>
        <dbReference type="Proteomes" id="UP000433050"/>
    </source>
</evidence>
<feature type="transmembrane region" description="Helical" evidence="1">
    <location>
        <begin position="12"/>
        <end position="31"/>
    </location>
</feature>
<name>A0A5S9P4F1_9HYPH</name>
<dbReference type="EMBL" id="CACSAS010000001">
    <property type="protein sequence ID" value="CAA0098280.1"/>
    <property type="molecule type" value="Genomic_DNA"/>
</dbReference>
<organism evidence="2 3">
    <name type="scientific">Starkeya nomas</name>
    <dbReference type="NCBI Taxonomy" id="2666134"/>
    <lineage>
        <taxon>Bacteria</taxon>
        <taxon>Pseudomonadati</taxon>
        <taxon>Pseudomonadota</taxon>
        <taxon>Alphaproteobacteria</taxon>
        <taxon>Hyphomicrobiales</taxon>
        <taxon>Xanthobacteraceae</taxon>
        <taxon>Starkeya</taxon>
    </lineage>
</organism>
<keyword evidence="1" id="KW-0812">Transmembrane</keyword>
<gene>
    <name evidence="2" type="ORF">STARVERO_02264</name>
</gene>
<evidence type="ECO:0000256" key="1">
    <source>
        <dbReference type="SAM" id="Phobius"/>
    </source>
</evidence>
<dbReference type="RefSeq" id="WP_186291896.1">
    <property type="nucleotide sequence ID" value="NZ_CACSAS010000001.1"/>
</dbReference>
<keyword evidence="1" id="KW-0472">Membrane</keyword>
<accession>A0A5S9P4F1</accession>
<dbReference type="Proteomes" id="UP000433050">
    <property type="component" value="Unassembled WGS sequence"/>
</dbReference>
<keyword evidence="1" id="KW-1133">Transmembrane helix</keyword>
<dbReference type="AlphaFoldDB" id="A0A5S9P4F1"/>